<keyword evidence="15" id="KW-0325">Glycoprotein</keyword>
<dbReference type="Gene3D" id="1.10.510.10">
    <property type="entry name" value="Transferase(Phosphotransferase) domain 1"/>
    <property type="match status" value="1"/>
</dbReference>
<keyword evidence="6" id="KW-0808">Transferase</keyword>
<dbReference type="EnsemblPlants" id="OGLUM01G02560.3">
    <property type="protein sequence ID" value="OGLUM01G02560.3"/>
    <property type="gene ID" value="OGLUM01G02560"/>
</dbReference>
<keyword evidence="23" id="KW-1185">Reference proteome</keyword>
<evidence type="ECO:0000256" key="12">
    <source>
        <dbReference type="ARBA" id="ARBA00022989"/>
    </source>
</evidence>
<evidence type="ECO:0000256" key="4">
    <source>
        <dbReference type="ARBA" id="ARBA00022527"/>
    </source>
</evidence>
<proteinExistence type="predicted"/>
<dbReference type="Pfam" id="PF00069">
    <property type="entry name" value="Pkinase"/>
    <property type="match status" value="1"/>
</dbReference>
<dbReference type="PANTHER" id="PTHR46008">
    <property type="entry name" value="LEAF RUST 10 DISEASE-RESISTANCE LOCUS RECEPTOR-LIKE PROTEIN KINASE-LIKE 1.4"/>
    <property type="match status" value="1"/>
</dbReference>
<dbReference type="InterPro" id="IPR011009">
    <property type="entry name" value="Kinase-like_dom_sf"/>
</dbReference>
<reference evidence="22" key="3">
    <citation type="submission" date="2018-05" db="EMBL/GenBank/DDBJ databases">
        <title>OgluRS3 (Oryza glumaepatula Reference Sequence Version 3).</title>
        <authorList>
            <person name="Zhang J."/>
            <person name="Kudrna D."/>
            <person name="Lee S."/>
            <person name="Talag J."/>
            <person name="Welchert J."/>
            <person name="Wing R.A."/>
        </authorList>
    </citation>
    <scope>NUCLEOTIDE SEQUENCE [LARGE SCALE GENOMIC DNA]</scope>
</reference>
<evidence type="ECO:0000256" key="20">
    <source>
        <dbReference type="SAM" id="SignalP"/>
    </source>
</evidence>
<comment type="catalytic activity">
    <reaction evidence="17">
        <text>L-seryl-[protein] + ATP = O-phospho-L-seryl-[protein] + ADP + H(+)</text>
        <dbReference type="Rhea" id="RHEA:17989"/>
        <dbReference type="Rhea" id="RHEA-COMP:9863"/>
        <dbReference type="Rhea" id="RHEA-COMP:11604"/>
        <dbReference type="ChEBI" id="CHEBI:15378"/>
        <dbReference type="ChEBI" id="CHEBI:29999"/>
        <dbReference type="ChEBI" id="CHEBI:30616"/>
        <dbReference type="ChEBI" id="CHEBI:83421"/>
        <dbReference type="ChEBI" id="CHEBI:456216"/>
        <dbReference type="EC" id="2.7.11.1"/>
    </reaction>
</comment>
<dbReference type="GO" id="GO:0005524">
    <property type="term" value="F:ATP binding"/>
    <property type="evidence" value="ECO:0007669"/>
    <property type="project" value="UniProtKB-UniRule"/>
</dbReference>
<dbReference type="EC" id="2.7.11.1" evidence="2"/>
<evidence type="ECO:0000256" key="3">
    <source>
        <dbReference type="ARBA" id="ARBA00022475"/>
    </source>
</evidence>
<sequence length="1238" mass="134785">MDRMHPFRAPATAMICLAMLLLITLPIASSTVDAINTTNTTSLFCEPAKCGNLTIGYPFWLAGKHLPECGYRAFQVICDHKNASLKNGFWTYQIQRIFYHNSSFKVTNVELSDGRCDIESFVNASSDLGLTPFKISPKNRELVFLYNCNQSRLQLLPPSWAPVSCAKNESSYSYAWLTGKYKSDDDLRKLPGNCTVSMIPVLGYDGAAAKDYERLIKGGFLLEYTWGPDDCEDCPRSGGRCRVNVTYDWLECQCPEGLTPSGFTCVGTLSSINIISGIALKMFQNTSLVLVLLAVFATATHAQLVGESCAPAACGNLTIKYPFWLRGRQPAYCGHPTFAVTCDDDDDPTGATAAPPPSLNGSYLRVLAIHYGNSSVVAFHANLVESSACRATRFNMSSSLALSLLAVSRANAGLLFSANCSRTPPTGSLPVNCTGFSGGGEWFLSLDRMYDPGGPKRAVDTVGCQYSVVPVLPWSELRSARDYAGLGGFLLEWTSVPGDCAACNGSGGECRYDAGAMAFGCFCPGGRLQPATCGRENQPTQEDRIVTDLPLPFQHSAALQSGLHCVAASSTSGKMHPTLLCLPLLASLLLLCHRARAECEPATCGNLTVRYPFWLGGPNLNQLSPSSASCGHPAFEVWCSPDGVASLRGSQILVLSINYTNSSFVAAHKRVADGGDGVCRTDFNISSSLALSPFTISSSNLAICFLYSCNGTEPPEIDGLVNATISSCSKPIYAYLGGSYDRDKPPAIQAGNCTYSYLPVLWPEPPVNLTAGKNYSPQFKKGFVLEWQKNGFGDCDACNASGGQCRYINDSAAAFACLCSDGKLRRSTCAGSKSKMRIIGIACGSGGGILLIVSIFIFAWHKRKKRKQTRDLKDLMHSSSSMQSYSKDLELGGSPHIFTYEELEEATAGFSASRELGDGGFGTVYKGKLRDGRVVAVKRLYKNNYRRVEQFLNEVDILSRLLHQNLVILYGCTSRSSRDLLLVYEYIPNGTVADHLHGPRAGERGLTWPVRMTIAIETAEALAYLHAVEIIHRDVKTNNILLDNNFHVKVADFGLSRLFPLEVTHVSTVPQGTPGYVDPVYHQCYKLTDKSDVYSFGVVLIELISSKPAVDMSRSHSDINLANMALNRIQNHEVDQLVDPEIGYETDSETKRMVDLVAELAFQCLQMDRDSRPPIKEVVEVLNCIKNGECPAEKMNKNASPKEDSHLLKDNLQYSPDSVIHRFHSQSTNHSVASNSSG</sequence>
<keyword evidence="12 19" id="KW-1133">Transmembrane helix</keyword>
<feature type="signal peptide" evidence="20">
    <location>
        <begin position="1"/>
        <end position="30"/>
    </location>
</feature>
<dbReference type="PANTHER" id="PTHR46008:SF2">
    <property type="entry name" value="LEAF RUST 10 DISEASE-RESISTANCE LOCUS RECEPTOR-LIKE PROTEIN KINASE-LIKE 1.4"/>
    <property type="match status" value="1"/>
</dbReference>
<reference evidence="22" key="2">
    <citation type="submission" date="2015-04" db="UniProtKB">
        <authorList>
            <consortium name="EnsemblPlants"/>
        </authorList>
    </citation>
    <scope>IDENTIFICATION</scope>
</reference>
<keyword evidence="13 19" id="KW-0472">Membrane</keyword>
<keyword evidence="11 18" id="KW-0067">ATP-binding</keyword>
<keyword evidence="4" id="KW-0723">Serine/threonine-protein kinase</keyword>
<evidence type="ECO:0000256" key="17">
    <source>
        <dbReference type="ARBA" id="ARBA00048679"/>
    </source>
</evidence>
<keyword evidence="7 19" id="KW-0812">Transmembrane</keyword>
<comment type="subcellular location">
    <subcellularLocation>
        <location evidence="1">Cell membrane</location>
        <topology evidence="1">Single-pass type I membrane protein</topology>
    </subcellularLocation>
</comment>
<evidence type="ECO:0000256" key="19">
    <source>
        <dbReference type="SAM" id="Phobius"/>
    </source>
</evidence>
<evidence type="ECO:0000256" key="14">
    <source>
        <dbReference type="ARBA" id="ARBA00023170"/>
    </source>
</evidence>
<keyword evidence="10" id="KW-0418">Kinase</keyword>
<evidence type="ECO:0000256" key="18">
    <source>
        <dbReference type="PROSITE-ProRule" id="PRU10141"/>
    </source>
</evidence>
<dbReference type="GO" id="GO:0005886">
    <property type="term" value="C:plasma membrane"/>
    <property type="evidence" value="ECO:0007669"/>
    <property type="project" value="UniProtKB-SubCell"/>
</dbReference>
<evidence type="ECO:0000256" key="8">
    <source>
        <dbReference type="ARBA" id="ARBA00022729"/>
    </source>
</evidence>
<evidence type="ECO:0000256" key="5">
    <source>
        <dbReference type="ARBA" id="ARBA00022553"/>
    </source>
</evidence>
<dbReference type="HOGENOM" id="CLU_000288_115_3_1"/>
<dbReference type="AlphaFoldDB" id="A0A0D9Y2X4"/>
<dbReference type="SMART" id="SM00220">
    <property type="entry name" value="S_TKc"/>
    <property type="match status" value="1"/>
</dbReference>
<feature type="domain" description="Protein kinase" evidence="21">
    <location>
        <begin position="910"/>
        <end position="1185"/>
    </location>
</feature>
<keyword evidence="5" id="KW-0597">Phosphoprotein</keyword>
<keyword evidence="8 20" id="KW-0732">Signal</keyword>
<dbReference type="InterPro" id="IPR032872">
    <property type="entry name" value="WAK_assoc_C"/>
</dbReference>
<keyword evidence="9 18" id="KW-0547">Nucleotide-binding</keyword>
<keyword evidence="3" id="KW-1003">Cell membrane</keyword>
<feature type="chain" id="PRO_5002350762" description="non-specific serine/threonine protein kinase" evidence="20">
    <location>
        <begin position="31"/>
        <end position="1238"/>
    </location>
</feature>
<evidence type="ECO:0000256" key="1">
    <source>
        <dbReference type="ARBA" id="ARBA00004251"/>
    </source>
</evidence>
<organism evidence="22">
    <name type="scientific">Oryza glumipatula</name>
    <dbReference type="NCBI Taxonomy" id="40148"/>
    <lineage>
        <taxon>Eukaryota</taxon>
        <taxon>Viridiplantae</taxon>
        <taxon>Streptophyta</taxon>
        <taxon>Embryophyta</taxon>
        <taxon>Tracheophyta</taxon>
        <taxon>Spermatophyta</taxon>
        <taxon>Magnoliopsida</taxon>
        <taxon>Liliopsida</taxon>
        <taxon>Poales</taxon>
        <taxon>Poaceae</taxon>
        <taxon>BOP clade</taxon>
        <taxon>Oryzoideae</taxon>
        <taxon>Oryzeae</taxon>
        <taxon>Oryzinae</taxon>
        <taxon>Oryza</taxon>
    </lineage>
</organism>
<evidence type="ECO:0000256" key="7">
    <source>
        <dbReference type="ARBA" id="ARBA00022692"/>
    </source>
</evidence>
<feature type="binding site" evidence="18">
    <location>
        <position position="938"/>
    </location>
    <ligand>
        <name>ATP</name>
        <dbReference type="ChEBI" id="CHEBI:30616"/>
    </ligand>
</feature>
<feature type="transmembrane region" description="Helical" evidence="19">
    <location>
        <begin position="838"/>
        <end position="860"/>
    </location>
</feature>
<evidence type="ECO:0000256" key="16">
    <source>
        <dbReference type="ARBA" id="ARBA00047899"/>
    </source>
</evidence>
<accession>A0A0D9Y2X4</accession>
<dbReference type="PROSITE" id="PS00108">
    <property type="entry name" value="PROTEIN_KINASE_ST"/>
    <property type="match status" value="1"/>
</dbReference>
<dbReference type="GO" id="GO:0004674">
    <property type="term" value="F:protein serine/threonine kinase activity"/>
    <property type="evidence" value="ECO:0007669"/>
    <property type="project" value="UniProtKB-KW"/>
</dbReference>
<dbReference type="PROSITE" id="PS50011">
    <property type="entry name" value="PROTEIN_KINASE_DOM"/>
    <property type="match status" value="1"/>
</dbReference>
<evidence type="ECO:0000313" key="22">
    <source>
        <dbReference type="EnsemblPlants" id="OGLUM01G02560.3"/>
    </source>
</evidence>
<dbReference type="InterPro" id="IPR000719">
    <property type="entry name" value="Prot_kinase_dom"/>
</dbReference>
<evidence type="ECO:0000256" key="11">
    <source>
        <dbReference type="ARBA" id="ARBA00022840"/>
    </source>
</evidence>
<evidence type="ECO:0000313" key="23">
    <source>
        <dbReference type="Proteomes" id="UP000026961"/>
    </source>
</evidence>
<dbReference type="Proteomes" id="UP000026961">
    <property type="component" value="Chromosome 1"/>
</dbReference>
<dbReference type="Pfam" id="PF14380">
    <property type="entry name" value="WAK_assoc"/>
    <property type="match status" value="3"/>
</dbReference>
<name>A0A0D9Y2X4_9ORYZ</name>
<comment type="catalytic activity">
    <reaction evidence="16">
        <text>L-threonyl-[protein] + ATP = O-phospho-L-threonyl-[protein] + ADP + H(+)</text>
        <dbReference type="Rhea" id="RHEA:46608"/>
        <dbReference type="Rhea" id="RHEA-COMP:11060"/>
        <dbReference type="Rhea" id="RHEA-COMP:11605"/>
        <dbReference type="ChEBI" id="CHEBI:15378"/>
        <dbReference type="ChEBI" id="CHEBI:30013"/>
        <dbReference type="ChEBI" id="CHEBI:30616"/>
        <dbReference type="ChEBI" id="CHEBI:61977"/>
        <dbReference type="ChEBI" id="CHEBI:456216"/>
        <dbReference type="EC" id="2.7.11.1"/>
    </reaction>
</comment>
<dbReference type="SUPFAM" id="SSF56112">
    <property type="entry name" value="Protein kinase-like (PK-like)"/>
    <property type="match status" value="1"/>
</dbReference>
<dbReference type="PROSITE" id="PS00107">
    <property type="entry name" value="PROTEIN_KINASE_ATP"/>
    <property type="match status" value="1"/>
</dbReference>
<evidence type="ECO:0000256" key="2">
    <source>
        <dbReference type="ARBA" id="ARBA00012513"/>
    </source>
</evidence>
<dbReference type="FunFam" id="1.10.510.10:FF:000161">
    <property type="entry name" value="Wall-associated receptor kinase-like 20"/>
    <property type="match status" value="1"/>
</dbReference>
<evidence type="ECO:0000256" key="9">
    <source>
        <dbReference type="ARBA" id="ARBA00022741"/>
    </source>
</evidence>
<dbReference type="FunFam" id="3.30.200.20:FF:000214">
    <property type="entry name" value="WAK1-OsWAK receptor-like cytoplasmic kinase (OsWAK-RLCK)"/>
    <property type="match status" value="1"/>
</dbReference>
<evidence type="ECO:0000256" key="13">
    <source>
        <dbReference type="ARBA" id="ARBA00023136"/>
    </source>
</evidence>
<dbReference type="InterPro" id="IPR017441">
    <property type="entry name" value="Protein_kinase_ATP_BS"/>
</dbReference>
<protein>
    <recommendedName>
        <fullName evidence="2">non-specific serine/threonine protein kinase</fullName>
        <ecNumber evidence="2">2.7.11.1</ecNumber>
    </recommendedName>
</protein>
<dbReference type="InterPro" id="IPR025287">
    <property type="entry name" value="WAK_GUB"/>
</dbReference>
<dbReference type="Gramene" id="OGLUM01G02560.3">
    <property type="protein sequence ID" value="OGLUM01G02560.3"/>
    <property type="gene ID" value="OGLUM01G02560"/>
</dbReference>
<evidence type="ECO:0000256" key="15">
    <source>
        <dbReference type="ARBA" id="ARBA00023180"/>
    </source>
</evidence>
<reference evidence="22" key="1">
    <citation type="submission" date="2013-08" db="EMBL/GenBank/DDBJ databases">
        <title>Oryza genome evolution.</title>
        <authorList>
            <person name="Wing R.A."/>
            <person name="Panaud O."/>
            <person name="Oliveira A.C."/>
        </authorList>
    </citation>
    <scope>NUCLEOTIDE SEQUENCE</scope>
</reference>
<dbReference type="InterPro" id="IPR008271">
    <property type="entry name" value="Ser/Thr_kinase_AS"/>
</dbReference>
<evidence type="ECO:0000256" key="6">
    <source>
        <dbReference type="ARBA" id="ARBA00022679"/>
    </source>
</evidence>
<dbReference type="Pfam" id="PF13947">
    <property type="entry name" value="GUB_WAK_bind"/>
    <property type="match status" value="3"/>
</dbReference>
<keyword evidence="14" id="KW-0675">Receptor</keyword>
<dbReference type="Gene3D" id="3.30.200.20">
    <property type="entry name" value="Phosphorylase Kinase, domain 1"/>
    <property type="match status" value="1"/>
</dbReference>
<dbReference type="GO" id="GO:0030247">
    <property type="term" value="F:polysaccharide binding"/>
    <property type="evidence" value="ECO:0007669"/>
    <property type="project" value="InterPro"/>
</dbReference>
<evidence type="ECO:0000259" key="21">
    <source>
        <dbReference type="PROSITE" id="PS50011"/>
    </source>
</evidence>
<evidence type="ECO:0000256" key="10">
    <source>
        <dbReference type="ARBA" id="ARBA00022777"/>
    </source>
</evidence>